<feature type="transmembrane region" description="Helical" evidence="2">
    <location>
        <begin position="94"/>
        <end position="118"/>
    </location>
</feature>
<keyword evidence="4" id="KW-1185">Reference proteome</keyword>
<feature type="transmembrane region" description="Helical" evidence="2">
    <location>
        <begin position="130"/>
        <end position="155"/>
    </location>
</feature>
<name>A0A2G9ULL8_TELCI</name>
<reference evidence="3 4" key="1">
    <citation type="submission" date="2015-09" db="EMBL/GenBank/DDBJ databases">
        <title>Draft genome of the parasitic nematode Teladorsagia circumcincta isolate WARC Sus (inbred).</title>
        <authorList>
            <person name="Mitreva M."/>
        </authorList>
    </citation>
    <scope>NUCLEOTIDE SEQUENCE [LARGE SCALE GENOMIC DNA]</scope>
    <source>
        <strain evidence="3 4">S</strain>
    </source>
</reference>
<organism evidence="3 4">
    <name type="scientific">Teladorsagia circumcincta</name>
    <name type="common">Brown stomach worm</name>
    <name type="synonym">Ostertagia circumcincta</name>
    <dbReference type="NCBI Taxonomy" id="45464"/>
    <lineage>
        <taxon>Eukaryota</taxon>
        <taxon>Metazoa</taxon>
        <taxon>Ecdysozoa</taxon>
        <taxon>Nematoda</taxon>
        <taxon>Chromadorea</taxon>
        <taxon>Rhabditida</taxon>
        <taxon>Rhabditina</taxon>
        <taxon>Rhabditomorpha</taxon>
        <taxon>Strongyloidea</taxon>
        <taxon>Trichostrongylidae</taxon>
        <taxon>Teladorsagia</taxon>
    </lineage>
</organism>
<evidence type="ECO:0000256" key="1">
    <source>
        <dbReference type="SAM" id="MobiDB-lite"/>
    </source>
</evidence>
<dbReference type="EMBL" id="KZ346048">
    <property type="protein sequence ID" value="PIO71117.1"/>
    <property type="molecule type" value="Genomic_DNA"/>
</dbReference>
<evidence type="ECO:0000313" key="3">
    <source>
        <dbReference type="EMBL" id="PIO71117.1"/>
    </source>
</evidence>
<keyword evidence="2" id="KW-1133">Transmembrane helix</keyword>
<keyword evidence="2" id="KW-0812">Transmembrane</keyword>
<keyword evidence="2" id="KW-0472">Membrane</keyword>
<evidence type="ECO:0000313" key="4">
    <source>
        <dbReference type="Proteomes" id="UP000230423"/>
    </source>
</evidence>
<dbReference type="AlphaFoldDB" id="A0A2G9ULL8"/>
<evidence type="ECO:0000256" key="2">
    <source>
        <dbReference type="SAM" id="Phobius"/>
    </source>
</evidence>
<dbReference type="Proteomes" id="UP000230423">
    <property type="component" value="Unassembled WGS sequence"/>
</dbReference>
<gene>
    <name evidence="3" type="ORF">TELCIR_06990</name>
</gene>
<proteinExistence type="predicted"/>
<feature type="region of interest" description="Disordered" evidence="1">
    <location>
        <begin position="25"/>
        <end position="46"/>
    </location>
</feature>
<sequence length="164" mass="18271">MEQSDQPFEATPSLFTCLSGLDTLEGTHSPTKDQDTAMVHTEPTQSSVRYPHEADAMEKETTSEIFWQVPHLIAIFVPLQGMKGNLDMTFTSRLGTMAQGIFISLFAVLMTFVLESLWHEGEKHPPVNDFLFLGANSLFSMCIANALSSVGWCFIRNFEVTSSE</sequence>
<accession>A0A2G9ULL8</accession>
<dbReference type="OrthoDB" id="5791097at2759"/>
<protein>
    <submittedName>
        <fullName evidence="3">Uncharacterized protein</fullName>
    </submittedName>
</protein>